<dbReference type="EMBL" id="HG322949">
    <property type="protein sequence ID" value="CDG81990.1"/>
    <property type="molecule type" value="Genomic_DNA"/>
</dbReference>
<accession>W0V338</accession>
<sequence>MSYGGGSAAMSSTPDDSIRKKNDNKEESILAQITRAGKDAAKKNLLQLTRAKLIAELSRVQRQRAHSV</sequence>
<organism evidence="2 3">
    <name type="scientific">Janthinobacterium agaricidamnosum NBRC 102515 = DSM 9628</name>
    <dbReference type="NCBI Taxonomy" id="1349767"/>
    <lineage>
        <taxon>Bacteria</taxon>
        <taxon>Pseudomonadati</taxon>
        <taxon>Pseudomonadota</taxon>
        <taxon>Betaproteobacteria</taxon>
        <taxon>Burkholderiales</taxon>
        <taxon>Oxalobacteraceae</taxon>
        <taxon>Janthinobacterium</taxon>
    </lineage>
</organism>
<protein>
    <submittedName>
        <fullName evidence="2">Uncharacterized protein</fullName>
    </submittedName>
</protein>
<evidence type="ECO:0000256" key="1">
    <source>
        <dbReference type="SAM" id="MobiDB-lite"/>
    </source>
</evidence>
<dbReference type="KEGG" id="jag:GJA_1338"/>
<dbReference type="HOGENOM" id="CLU_2788305_0_0_4"/>
<evidence type="ECO:0000313" key="3">
    <source>
        <dbReference type="Proteomes" id="UP000027604"/>
    </source>
</evidence>
<feature type="region of interest" description="Disordered" evidence="1">
    <location>
        <begin position="1"/>
        <end position="24"/>
    </location>
</feature>
<name>W0V338_9BURK</name>
<dbReference type="Proteomes" id="UP000027604">
    <property type="component" value="Chromosome I"/>
</dbReference>
<reference evidence="2 3" key="1">
    <citation type="journal article" date="2015" name="Genome Announc.">
        <title>Genome Sequence of Mushroom Soft-Rot Pathogen Janthinobacterium agaricidamnosum.</title>
        <authorList>
            <person name="Graupner K."/>
            <person name="Lackner G."/>
            <person name="Hertweck C."/>
        </authorList>
    </citation>
    <scope>NUCLEOTIDE SEQUENCE [LARGE SCALE GENOMIC DNA]</scope>
    <source>
        <strain evidence="3">NBRC 102515 / DSM 9628</strain>
    </source>
</reference>
<keyword evidence="3" id="KW-1185">Reference proteome</keyword>
<proteinExistence type="predicted"/>
<dbReference type="AlphaFoldDB" id="W0V338"/>
<gene>
    <name evidence="2" type="ORF">GJA_1338</name>
</gene>
<evidence type="ECO:0000313" key="2">
    <source>
        <dbReference type="EMBL" id="CDG81990.1"/>
    </source>
</evidence>